<dbReference type="AlphaFoldDB" id="F4LNS5"/>
<gene>
    <name evidence="1" type="ordered locus">Trebr_1486</name>
</gene>
<dbReference type="RefSeq" id="WP_013758615.1">
    <property type="nucleotide sequence ID" value="NC_015500.1"/>
</dbReference>
<dbReference type="EMBL" id="CP002696">
    <property type="protein sequence ID" value="AEE16910.1"/>
    <property type="molecule type" value="Genomic_DNA"/>
</dbReference>
<dbReference type="eggNOG" id="ENOG5033I24">
    <property type="taxonomic scope" value="Bacteria"/>
</dbReference>
<accession>F4LNS5</accession>
<reference evidence="2" key="1">
    <citation type="submission" date="2011-04" db="EMBL/GenBank/DDBJ databases">
        <title>The complete genome of Treponema brennaborense DSM 12168.</title>
        <authorList>
            <person name="Lucas S."/>
            <person name="Han J."/>
            <person name="Lapidus A."/>
            <person name="Bruce D."/>
            <person name="Goodwin L."/>
            <person name="Pitluck S."/>
            <person name="Peters L."/>
            <person name="Kyrpides N."/>
            <person name="Mavromatis K."/>
            <person name="Ivanova N."/>
            <person name="Mikhailova N."/>
            <person name="Pagani I."/>
            <person name="Teshima H."/>
            <person name="Detter J.C."/>
            <person name="Tapia R."/>
            <person name="Han C."/>
            <person name="Land M."/>
            <person name="Hauser L."/>
            <person name="Markowitz V."/>
            <person name="Cheng J.-F."/>
            <person name="Hugenholtz P."/>
            <person name="Woyke T."/>
            <person name="Wu D."/>
            <person name="Gronow S."/>
            <person name="Wellnitz S."/>
            <person name="Brambilla E."/>
            <person name="Klenk H.-P."/>
            <person name="Eisen J.A."/>
        </authorList>
    </citation>
    <scope>NUCLEOTIDE SEQUENCE [LARGE SCALE GENOMIC DNA]</scope>
    <source>
        <strain evidence="2">DSM 12168 / CIP 105900 / DD5/3</strain>
    </source>
</reference>
<dbReference type="KEGG" id="tbe:Trebr_1486"/>
<keyword evidence="2" id="KW-1185">Reference proteome</keyword>
<dbReference type="OrthoDB" id="371237at2"/>
<protein>
    <submittedName>
        <fullName evidence="1">Uncharacterized protein</fullName>
    </submittedName>
</protein>
<name>F4LNS5_TREBD</name>
<sequence length="81" mass="9292">MSESTIWKDEKYTEVFEEELRGIERRMANDTACTIDDIKGILDHLYISEGNNWEGRGPLGDTVMAATIAAYEQFIADYRAR</sequence>
<proteinExistence type="predicted"/>
<evidence type="ECO:0000313" key="1">
    <source>
        <dbReference type="EMBL" id="AEE16910.1"/>
    </source>
</evidence>
<dbReference type="HOGENOM" id="CLU_162087_0_0_12"/>
<dbReference type="Proteomes" id="UP000006546">
    <property type="component" value="Chromosome"/>
</dbReference>
<organism evidence="1 2">
    <name type="scientific">Treponema brennaborense (strain DSM 12168 / CIP 105900 / DD5/3)</name>
    <dbReference type="NCBI Taxonomy" id="906968"/>
    <lineage>
        <taxon>Bacteria</taxon>
        <taxon>Pseudomonadati</taxon>
        <taxon>Spirochaetota</taxon>
        <taxon>Spirochaetia</taxon>
        <taxon>Spirochaetales</taxon>
        <taxon>Treponemataceae</taxon>
        <taxon>Treponema</taxon>
    </lineage>
</organism>
<evidence type="ECO:0000313" key="2">
    <source>
        <dbReference type="Proteomes" id="UP000006546"/>
    </source>
</evidence>